<evidence type="ECO:0000313" key="2">
    <source>
        <dbReference type="EMBL" id="QKG71997.1"/>
    </source>
</evidence>
<gene>
    <name evidence="2" type="ORF">HQR01_11815</name>
</gene>
<dbReference type="Gene3D" id="2.40.160.90">
    <property type="match status" value="1"/>
</dbReference>
<reference evidence="2 3" key="1">
    <citation type="submission" date="2020-05" db="EMBL/GenBank/DDBJ databases">
        <title>Erythrobacter mangrovi sp. nov., isolated from rhizosphere soil of mangrove plant (Kandelia candel).</title>
        <authorList>
            <person name="Ye Y.H."/>
        </authorList>
    </citation>
    <scope>NUCLEOTIDE SEQUENCE [LARGE SCALE GENOMIC DNA]</scope>
    <source>
        <strain evidence="2 3">EB310</strain>
    </source>
</reference>
<feature type="region of interest" description="Disordered" evidence="1">
    <location>
        <begin position="20"/>
        <end position="50"/>
    </location>
</feature>
<evidence type="ECO:0000256" key="1">
    <source>
        <dbReference type="SAM" id="MobiDB-lite"/>
    </source>
</evidence>
<keyword evidence="3" id="KW-1185">Reference proteome</keyword>
<protein>
    <recommendedName>
        <fullName evidence="4">Transferrin-binding protein-like solute binding protein</fullName>
    </recommendedName>
</protein>
<dbReference type="EMBL" id="CP053921">
    <property type="protein sequence ID" value="QKG71997.1"/>
    <property type="molecule type" value="Genomic_DNA"/>
</dbReference>
<name>A0A7D4AUK8_9SPHN</name>
<dbReference type="PROSITE" id="PS51257">
    <property type="entry name" value="PROKAR_LIPOPROTEIN"/>
    <property type="match status" value="1"/>
</dbReference>
<proteinExistence type="predicted"/>
<accession>A0A7D4AUK8</accession>
<dbReference type="Proteomes" id="UP000504693">
    <property type="component" value="Chromosome"/>
</dbReference>
<dbReference type="AlphaFoldDB" id="A0A7D4AUK8"/>
<dbReference type="KEGG" id="emv:HQR01_11815"/>
<evidence type="ECO:0008006" key="4">
    <source>
        <dbReference type="Google" id="ProtNLM"/>
    </source>
</evidence>
<dbReference type="RefSeq" id="WP_173215058.1">
    <property type="nucleotide sequence ID" value="NZ_CP053921.1"/>
</dbReference>
<organism evidence="2 3">
    <name type="scientific">Erythrobacter mangrovi</name>
    <dbReference type="NCBI Taxonomy" id="2739433"/>
    <lineage>
        <taxon>Bacteria</taxon>
        <taxon>Pseudomonadati</taxon>
        <taxon>Pseudomonadota</taxon>
        <taxon>Alphaproteobacteria</taxon>
        <taxon>Sphingomonadales</taxon>
        <taxon>Erythrobacteraceae</taxon>
        <taxon>Erythrobacter/Porphyrobacter group</taxon>
        <taxon>Erythrobacter</taxon>
    </lineage>
</organism>
<evidence type="ECO:0000313" key="3">
    <source>
        <dbReference type="Proteomes" id="UP000504693"/>
    </source>
</evidence>
<feature type="compositionally biased region" description="Pro residues" evidence="1">
    <location>
        <begin position="30"/>
        <end position="50"/>
    </location>
</feature>
<sequence length="327" mass="33659">MKQGAGTVLLVAGLVITSCGGGDSSSPPSGGSPPPPVSSPSPPPSPPPPSISYLKFDELTGDQQFLAGCGNLFGTGGNTSSEGLGTYPGNPEATAHNYSASLSSWEIKGFARDDSNGPEYTYTFGPAEEDATSTDIFRIYRKTLNGFVNEFTITKRALGAMAGQYVRQTRLVAKPGTNVIDIHCVIGVPTVRDDSLPGVISYPDQAISGTAISSSGTRYDLGTSTATFNYQLGMEQFSYTIHLIGREVTSSGISSTSIDLGNYGANGFIIPPDKTFSAPLNSSSGPAGTMGGGFFGPQGVEMGYGFSGSGSASGISFQFGGTVVGRR</sequence>